<accession>A0A8S1Y3P6</accession>
<dbReference type="AlphaFoldDB" id="A0A8S1Y3P6"/>
<name>A0A8S1Y3P6_PAROT</name>
<comment type="caution">
    <text evidence="1">The sequence shown here is derived from an EMBL/GenBank/DDBJ whole genome shotgun (WGS) entry which is preliminary data.</text>
</comment>
<gene>
    <name evidence="1" type="ORF">POCTA_138.1.T1400142</name>
</gene>
<dbReference type="Proteomes" id="UP000683925">
    <property type="component" value="Unassembled WGS sequence"/>
</dbReference>
<sequence>MLHLIEHSIRIKGFRIWTFFQAFYLYYRNYIIQTNFIILLSSQDERQAQKVLILADKLQTNWNSPTKMTDRISRNLVFLLFCQYFAIIKNQSD</sequence>
<organism evidence="1 2">
    <name type="scientific">Paramecium octaurelia</name>
    <dbReference type="NCBI Taxonomy" id="43137"/>
    <lineage>
        <taxon>Eukaryota</taxon>
        <taxon>Sar</taxon>
        <taxon>Alveolata</taxon>
        <taxon>Ciliophora</taxon>
        <taxon>Intramacronucleata</taxon>
        <taxon>Oligohymenophorea</taxon>
        <taxon>Peniculida</taxon>
        <taxon>Parameciidae</taxon>
        <taxon>Paramecium</taxon>
    </lineage>
</organism>
<evidence type="ECO:0000313" key="1">
    <source>
        <dbReference type="EMBL" id="CAD8207278.1"/>
    </source>
</evidence>
<evidence type="ECO:0000313" key="2">
    <source>
        <dbReference type="Proteomes" id="UP000683925"/>
    </source>
</evidence>
<keyword evidence="2" id="KW-1185">Reference proteome</keyword>
<dbReference type="EMBL" id="CAJJDP010000141">
    <property type="protein sequence ID" value="CAD8207278.1"/>
    <property type="molecule type" value="Genomic_DNA"/>
</dbReference>
<protein>
    <submittedName>
        <fullName evidence="1">Uncharacterized protein</fullName>
    </submittedName>
</protein>
<proteinExistence type="predicted"/>
<reference evidence="1" key="1">
    <citation type="submission" date="2021-01" db="EMBL/GenBank/DDBJ databases">
        <authorList>
            <consortium name="Genoscope - CEA"/>
            <person name="William W."/>
        </authorList>
    </citation>
    <scope>NUCLEOTIDE SEQUENCE</scope>
</reference>